<comment type="caution">
    <text evidence="7">The sequence shown here is derived from an EMBL/GenBank/DDBJ whole genome shotgun (WGS) entry which is preliminary data.</text>
</comment>
<dbReference type="PANTHER" id="PTHR43483:SF3">
    <property type="entry name" value="MEMBRANE TRANSPORTER PROTEIN HI_0806-RELATED"/>
    <property type="match status" value="1"/>
</dbReference>
<keyword evidence="5 6" id="KW-0472">Membrane</keyword>
<keyword evidence="4 6" id="KW-1133">Transmembrane helix</keyword>
<feature type="transmembrane region" description="Helical" evidence="6">
    <location>
        <begin position="216"/>
        <end position="239"/>
    </location>
</feature>
<dbReference type="Proteomes" id="UP001169862">
    <property type="component" value="Unassembled WGS sequence"/>
</dbReference>
<dbReference type="EMBL" id="JAUOPG010000001">
    <property type="protein sequence ID" value="MDO6451975.1"/>
    <property type="molecule type" value="Genomic_DNA"/>
</dbReference>
<reference evidence="7" key="1">
    <citation type="submission" date="2023-07" db="EMBL/GenBank/DDBJ databases">
        <title>Genome content predicts the carbon catabolic preferences of heterotrophic bacteria.</title>
        <authorList>
            <person name="Gralka M."/>
        </authorList>
    </citation>
    <scope>NUCLEOTIDE SEQUENCE</scope>
    <source>
        <strain evidence="7">I2M16</strain>
    </source>
</reference>
<proteinExistence type="inferred from homology"/>
<feature type="transmembrane region" description="Helical" evidence="6">
    <location>
        <begin position="147"/>
        <end position="170"/>
    </location>
</feature>
<feature type="transmembrane region" description="Helical" evidence="6">
    <location>
        <begin position="182"/>
        <end position="204"/>
    </location>
</feature>
<evidence type="ECO:0000256" key="1">
    <source>
        <dbReference type="ARBA" id="ARBA00004141"/>
    </source>
</evidence>
<dbReference type="InterPro" id="IPR002781">
    <property type="entry name" value="TM_pro_TauE-like"/>
</dbReference>
<evidence type="ECO:0000256" key="6">
    <source>
        <dbReference type="RuleBase" id="RU363041"/>
    </source>
</evidence>
<evidence type="ECO:0000256" key="3">
    <source>
        <dbReference type="ARBA" id="ARBA00022692"/>
    </source>
</evidence>
<keyword evidence="6" id="KW-1003">Cell membrane</keyword>
<feature type="transmembrane region" description="Helical" evidence="6">
    <location>
        <begin position="246"/>
        <end position="264"/>
    </location>
</feature>
<organism evidence="7 8">
    <name type="scientific">Neptunomonas phycophila</name>
    <dbReference type="NCBI Taxonomy" id="1572645"/>
    <lineage>
        <taxon>Bacteria</taxon>
        <taxon>Pseudomonadati</taxon>
        <taxon>Pseudomonadota</taxon>
        <taxon>Gammaproteobacteria</taxon>
        <taxon>Oceanospirillales</taxon>
        <taxon>Oceanospirillaceae</taxon>
        <taxon>Neptunomonas</taxon>
    </lineage>
</organism>
<dbReference type="RefSeq" id="WP_075172557.1">
    <property type="nucleotide sequence ID" value="NZ_CAXHZV010000014.1"/>
</dbReference>
<keyword evidence="3 6" id="KW-0812">Transmembrane</keyword>
<evidence type="ECO:0000256" key="4">
    <source>
        <dbReference type="ARBA" id="ARBA00022989"/>
    </source>
</evidence>
<accession>A0AAW7XCX1</accession>
<feature type="transmembrane region" description="Helical" evidence="6">
    <location>
        <begin position="81"/>
        <end position="101"/>
    </location>
</feature>
<feature type="transmembrane region" description="Helical" evidence="6">
    <location>
        <begin position="6"/>
        <end position="38"/>
    </location>
</feature>
<dbReference type="GO" id="GO:0005886">
    <property type="term" value="C:plasma membrane"/>
    <property type="evidence" value="ECO:0007669"/>
    <property type="project" value="UniProtKB-SubCell"/>
</dbReference>
<protein>
    <recommendedName>
        <fullName evidence="6">Probable membrane transporter protein</fullName>
    </recommendedName>
</protein>
<dbReference type="PANTHER" id="PTHR43483">
    <property type="entry name" value="MEMBRANE TRANSPORTER PROTEIN HI_0806-RELATED"/>
    <property type="match status" value="1"/>
</dbReference>
<evidence type="ECO:0000313" key="8">
    <source>
        <dbReference type="Proteomes" id="UP001169862"/>
    </source>
</evidence>
<dbReference type="AlphaFoldDB" id="A0AAW7XCX1"/>
<dbReference type="Pfam" id="PF01925">
    <property type="entry name" value="TauE"/>
    <property type="match status" value="1"/>
</dbReference>
<name>A0AAW7XCX1_9GAMM</name>
<sequence length="267" mass="28322">MIEPLYIFYYVATGLGVGFLAGLVGVGGGGMTVPLFTVIFTLQGMDQNNVVHLALGSSMAGMIFTTFGSMRAHYQKANVDISMAIKMTLGVLVGTFIATFFASLVQGVYLAIFFSLFMMFVAYKMFLNPTYSSNPEPHGITGNTLSGLTIGSISALVSVSGAGLTVPYLMHQNFTIKKAIGTSAAIGFPVALSGTLGYLMNGWANTDWDNFTVGYIYLPAVFIFALSSYLATGVGVRLASHMPASALKKVIGILSVILSIKMLMSVM</sequence>
<comment type="subcellular location">
    <subcellularLocation>
        <location evidence="6">Cell membrane</location>
        <topology evidence="6">Multi-pass membrane protein</topology>
    </subcellularLocation>
    <subcellularLocation>
        <location evidence="1">Membrane</location>
        <topology evidence="1">Multi-pass membrane protein</topology>
    </subcellularLocation>
</comment>
<comment type="similarity">
    <text evidence="2 6">Belongs to the 4-toluene sulfonate uptake permease (TSUP) (TC 2.A.102) family.</text>
</comment>
<feature type="transmembrane region" description="Helical" evidence="6">
    <location>
        <begin position="50"/>
        <end position="69"/>
    </location>
</feature>
<evidence type="ECO:0000313" key="7">
    <source>
        <dbReference type="EMBL" id="MDO6451975.1"/>
    </source>
</evidence>
<evidence type="ECO:0000256" key="2">
    <source>
        <dbReference type="ARBA" id="ARBA00009142"/>
    </source>
</evidence>
<gene>
    <name evidence="7" type="ORF">Q4490_00225</name>
</gene>
<evidence type="ECO:0000256" key="5">
    <source>
        <dbReference type="ARBA" id="ARBA00023136"/>
    </source>
</evidence>